<evidence type="ECO:0000313" key="1">
    <source>
        <dbReference type="EMBL" id="JAH29346.1"/>
    </source>
</evidence>
<dbReference type="EMBL" id="GBXM01079231">
    <property type="protein sequence ID" value="JAH29346.1"/>
    <property type="molecule type" value="Transcribed_RNA"/>
</dbReference>
<sequence>MNSTVQTDVQKQSNFTVVCSSSVFSPFRLYIKMQLLYSLNDIPTVYPCHLIPLYGLLYSVGQL</sequence>
<name>A0A0E9RJM7_ANGAN</name>
<accession>A0A0E9RJM7</accession>
<reference evidence="1" key="1">
    <citation type="submission" date="2014-11" db="EMBL/GenBank/DDBJ databases">
        <authorList>
            <person name="Amaro Gonzalez C."/>
        </authorList>
    </citation>
    <scope>NUCLEOTIDE SEQUENCE</scope>
</reference>
<reference evidence="1" key="2">
    <citation type="journal article" date="2015" name="Fish Shellfish Immunol.">
        <title>Early steps in the European eel (Anguilla anguilla)-Vibrio vulnificus interaction in the gills: Role of the RtxA13 toxin.</title>
        <authorList>
            <person name="Callol A."/>
            <person name="Pajuelo D."/>
            <person name="Ebbesson L."/>
            <person name="Teles M."/>
            <person name="MacKenzie S."/>
            <person name="Amaro C."/>
        </authorList>
    </citation>
    <scope>NUCLEOTIDE SEQUENCE</scope>
</reference>
<organism evidence="1">
    <name type="scientific">Anguilla anguilla</name>
    <name type="common">European freshwater eel</name>
    <name type="synonym">Muraena anguilla</name>
    <dbReference type="NCBI Taxonomy" id="7936"/>
    <lineage>
        <taxon>Eukaryota</taxon>
        <taxon>Metazoa</taxon>
        <taxon>Chordata</taxon>
        <taxon>Craniata</taxon>
        <taxon>Vertebrata</taxon>
        <taxon>Euteleostomi</taxon>
        <taxon>Actinopterygii</taxon>
        <taxon>Neopterygii</taxon>
        <taxon>Teleostei</taxon>
        <taxon>Anguilliformes</taxon>
        <taxon>Anguillidae</taxon>
        <taxon>Anguilla</taxon>
    </lineage>
</organism>
<proteinExistence type="predicted"/>
<dbReference type="AlphaFoldDB" id="A0A0E9RJM7"/>
<protein>
    <submittedName>
        <fullName evidence="1">Uncharacterized protein</fullName>
    </submittedName>
</protein>